<dbReference type="AlphaFoldDB" id="A0A062VD42"/>
<dbReference type="SUPFAM" id="SSF55961">
    <property type="entry name" value="Bet v1-like"/>
    <property type="match status" value="1"/>
</dbReference>
<gene>
    <name evidence="1" type="ORF">HPO_00460</name>
</gene>
<dbReference type="InterPro" id="IPR019587">
    <property type="entry name" value="Polyketide_cyclase/dehydratase"/>
</dbReference>
<protein>
    <recommendedName>
        <fullName evidence="3">Polyketide cyclase/dehydrase</fullName>
    </recommendedName>
</protein>
<dbReference type="RefSeq" id="WP_035593136.1">
    <property type="nucleotide sequence ID" value="NZ_ARYM01000001.1"/>
</dbReference>
<dbReference type="eggNOG" id="ENOG5032SNS">
    <property type="taxonomic scope" value="Bacteria"/>
</dbReference>
<dbReference type="CDD" id="cd07821">
    <property type="entry name" value="PYR_PYL_RCAR_like"/>
    <property type="match status" value="1"/>
</dbReference>
<comment type="caution">
    <text evidence="1">The sequence shown here is derived from an EMBL/GenBank/DDBJ whole genome shotgun (WGS) entry which is preliminary data.</text>
</comment>
<evidence type="ECO:0000313" key="2">
    <source>
        <dbReference type="Proteomes" id="UP000027100"/>
    </source>
</evidence>
<keyword evidence="2" id="KW-1185">Reference proteome</keyword>
<dbReference type="OrthoDB" id="1364128at2"/>
<sequence>MASVHLDIGINAPADAVWSALASTGEAHKIFAPVLSGCRLESADVRIATFANGMVVKERIIDVDADRMRIAYAVIESAFVHHNASMQVVAADDGTCRFVWTADLLPHAAIDDVGPLMRAGALALKQNMESAL</sequence>
<name>A0A062VD42_9PROT</name>
<organism evidence="1 2">
    <name type="scientific">Hyphomonas polymorpha PS728</name>
    <dbReference type="NCBI Taxonomy" id="1280954"/>
    <lineage>
        <taxon>Bacteria</taxon>
        <taxon>Pseudomonadati</taxon>
        <taxon>Pseudomonadota</taxon>
        <taxon>Alphaproteobacteria</taxon>
        <taxon>Hyphomonadales</taxon>
        <taxon>Hyphomonadaceae</taxon>
        <taxon>Hyphomonas</taxon>
    </lineage>
</organism>
<accession>A0A062VD42</accession>
<dbReference type="EMBL" id="ARYM01000001">
    <property type="protein sequence ID" value="KDA00455.1"/>
    <property type="molecule type" value="Genomic_DNA"/>
</dbReference>
<reference evidence="1 2" key="1">
    <citation type="journal article" date="2014" name="Antonie Van Leeuwenhoek">
        <title>Hyphomonas beringensis sp. nov. and Hyphomonas chukchiensis sp. nov., isolated from surface seawater of the Bering Sea and Chukchi Sea.</title>
        <authorList>
            <person name="Li C."/>
            <person name="Lai Q."/>
            <person name="Li G."/>
            <person name="Dong C."/>
            <person name="Wang J."/>
            <person name="Liao Y."/>
            <person name="Shao Z."/>
        </authorList>
    </citation>
    <scope>NUCLEOTIDE SEQUENCE [LARGE SCALE GENOMIC DNA]</scope>
    <source>
        <strain evidence="1 2">PS728</strain>
    </source>
</reference>
<evidence type="ECO:0008006" key="3">
    <source>
        <dbReference type="Google" id="ProtNLM"/>
    </source>
</evidence>
<dbReference type="InterPro" id="IPR023393">
    <property type="entry name" value="START-like_dom_sf"/>
</dbReference>
<dbReference type="Gene3D" id="3.30.530.20">
    <property type="match status" value="1"/>
</dbReference>
<dbReference type="Pfam" id="PF10604">
    <property type="entry name" value="Polyketide_cyc2"/>
    <property type="match status" value="1"/>
</dbReference>
<evidence type="ECO:0000313" key="1">
    <source>
        <dbReference type="EMBL" id="KDA00455.1"/>
    </source>
</evidence>
<dbReference type="PATRIC" id="fig|1280954.3.peg.97"/>
<dbReference type="Proteomes" id="UP000027100">
    <property type="component" value="Unassembled WGS sequence"/>
</dbReference>
<dbReference type="STRING" id="1280954.HPO_00460"/>
<proteinExistence type="predicted"/>